<gene>
    <name evidence="2" type="ORF">TRUGW13939_10348</name>
</gene>
<proteinExistence type="predicted"/>
<feature type="compositionally biased region" description="Polar residues" evidence="1">
    <location>
        <begin position="596"/>
        <end position="608"/>
    </location>
</feature>
<protein>
    <submittedName>
        <fullName evidence="2">Uncharacterized protein</fullName>
    </submittedName>
</protein>
<dbReference type="Pfam" id="PF12520">
    <property type="entry name" value="DUF3723"/>
    <property type="match status" value="1"/>
</dbReference>
<feature type="region of interest" description="Disordered" evidence="1">
    <location>
        <begin position="573"/>
        <end position="662"/>
    </location>
</feature>
<evidence type="ECO:0000313" key="2">
    <source>
        <dbReference type="EMBL" id="QKX63179.1"/>
    </source>
</evidence>
<feature type="region of interest" description="Disordered" evidence="1">
    <location>
        <begin position="897"/>
        <end position="921"/>
    </location>
</feature>
<dbReference type="RefSeq" id="XP_035349353.1">
    <property type="nucleotide sequence ID" value="XM_035493460.1"/>
</dbReference>
<feature type="compositionally biased region" description="Basic and acidic residues" evidence="1">
    <location>
        <begin position="910"/>
        <end position="921"/>
    </location>
</feature>
<organism evidence="2 3">
    <name type="scientific">Talaromyces rugulosus</name>
    <name type="common">Penicillium rugulosum</name>
    <dbReference type="NCBI Taxonomy" id="121627"/>
    <lineage>
        <taxon>Eukaryota</taxon>
        <taxon>Fungi</taxon>
        <taxon>Dikarya</taxon>
        <taxon>Ascomycota</taxon>
        <taxon>Pezizomycotina</taxon>
        <taxon>Eurotiomycetes</taxon>
        <taxon>Eurotiomycetidae</taxon>
        <taxon>Eurotiales</taxon>
        <taxon>Trichocomaceae</taxon>
        <taxon>Talaromyces</taxon>
        <taxon>Talaromyces sect. Islandici</taxon>
    </lineage>
</organism>
<reference evidence="3" key="1">
    <citation type="submission" date="2020-06" db="EMBL/GenBank/DDBJ databases">
        <title>A chromosome-scale genome assembly of Talaromyces rugulosus W13939.</title>
        <authorList>
            <person name="Wang B."/>
            <person name="Guo L."/>
            <person name="Ye K."/>
            <person name="Wang L."/>
        </authorList>
    </citation>
    <scope>NUCLEOTIDE SEQUENCE [LARGE SCALE GENOMIC DNA]</scope>
    <source>
        <strain evidence="3">W13939</strain>
    </source>
</reference>
<keyword evidence="3" id="KW-1185">Reference proteome</keyword>
<feature type="region of interest" description="Disordered" evidence="1">
    <location>
        <begin position="713"/>
        <end position="753"/>
    </location>
</feature>
<name>A0A7H8R9S0_TALRU</name>
<feature type="compositionally biased region" description="Polar residues" evidence="1">
    <location>
        <begin position="988"/>
        <end position="1010"/>
    </location>
</feature>
<dbReference type="InterPro" id="IPR022198">
    <property type="entry name" value="DUF3723"/>
</dbReference>
<sequence length="1275" mass="143346">MEVPGFIDEEIHLATERCVKLQGTAKVQLDDIQFDPPLPQGLDAKNLKRLDQMFRKNGCRRLVVDNHIPVIVSRQSLSTSLQRAGVSPQALRTMQPDQFPLLCFSTGQLRGLHGRHRAQVGRKLLPPVDRWWTVDLYLDDIDSHLKTNLIEEYSDQQKVTDGEIYRKIRQYEAGQNELFRERWLARFSRSSQERFEQIDKRKNRGLRCGFDSLLPIPGLWRGGMRVSMMHRVIASNCTKEILTYLNHIKHFWSTIVDHDPLSMNKIDEDTVQQLQLKAPRLSRIDRENIHTLIRGGKIFISFSDMEREMIWSRMEHFDGLIPSLYTFFEDFKYLEDCASCVKRLLPDCTDSVWRTMSEMFVASPEAEQEVLIQTSESMFRTIRAPGRDCLDLAYRQVWLYAMRYYPLMPPEPKHKEDLLANQTQTKPDESTIHEMAELAERLGFQSDEITKILSSSPDLQIAMACLLQARKKRRFRYHPHQINDLVNQIVRCFSAAVPIEAGLPSPRELLVDSVMKPRARCGRPTMGAHQQDSQYLFIDVLHSDDVLVGDTITTFDVRRCVYFAFFGNPSIRSGRDGVGPSTDAHPTRPMSPLFVPSSQPPNHSTMSVDSLAGGEGRDRDLQGGGIGSQPIGIENRDAVSPGEELPDGGRGSNAEEDRATPRPLVEYSEELLGHNVRHGFEAERFDSESVYSEHGSGAGRGGLGDMVRRELHRSREESPQLMSPEAPSHHSQSNLMGLAQGPDPQIEGGPESQVDEQAYRDQLEAAGLEQVRIEEPLEEEHQPVPSPAVTITFWSLERDQWREAGRYTVNPSDPSLVERAATKYTWKDFWLHDRNLQDVTVARCFRSAVDDGSYSIFLLSGHERQKLTAEENFHRSRELISLAQRVLDSTDAEQTVAAVPDGNGSFGGGEWREESSRQGVDATDRDMENLLDEMLQNDAELRAAGDHDAQDLTLWEAQHIPSPAEIQSEDEANVDRERDVALERLQGGPSQSETLMIPSDSPQGYAQLNPQEWGGADSSDAPSRVEGIPSVPRPMETKTGKKGPSKKLGVTKSPMKGRPTIQQTQKEASRVAAVADELGLDLDGPPSAFTPAIEPSTVEPRPPYPEGSNPGAQLGNSAPDPQALAIPGGHQRANVVTGFDFANQIAQQGVAQQQVEEQWVEQQHEGPPNPTNMTPIGIKFYHYDGKGWEKKDVLPVNPSNTMPLEKIVQGFKKRKFVVVNMKKEPIDKANCFYGATIEGSNALFVIPKSMQNQIKAMDLPQVWRRASRGRLLRNS</sequence>
<evidence type="ECO:0000256" key="1">
    <source>
        <dbReference type="SAM" id="MobiDB-lite"/>
    </source>
</evidence>
<dbReference type="OrthoDB" id="4227485at2759"/>
<dbReference type="EMBL" id="CP055902">
    <property type="protein sequence ID" value="QKX63179.1"/>
    <property type="molecule type" value="Genomic_DNA"/>
</dbReference>
<dbReference type="Proteomes" id="UP000509510">
    <property type="component" value="Chromosome V"/>
</dbReference>
<evidence type="ECO:0000313" key="3">
    <source>
        <dbReference type="Proteomes" id="UP000509510"/>
    </source>
</evidence>
<dbReference type="AlphaFoldDB" id="A0A7H8R9S0"/>
<dbReference type="KEGG" id="trg:TRUGW13939_10348"/>
<accession>A0A7H8R9S0</accession>
<feature type="region of interest" description="Disordered" evidence="1">
    <location>
        <begin position="984"/>
        <end position="1127"/>
    </location>
</feature>
<dbReference type="GeneID" id="55997828"/>